<dbReference type="RefSeq" id="WP_229879537.1">
    <property type="nucleotide sequence ID" value="NZ_BMWH01000009.1"/>
</dbReference>
<proteinExistence type="predicted"/>
<keyword evidence="2" id="KW-1133">Transmembrane helix</keyword>
<evidence type="ECO:0000256" key="3">
    <source>
        <dbReference type="SAM" id="SignalP"/>
    </source>
</evidence>
<reference evidence="5" key="1">
    <citation type="journal article" date="2014" name="Int. J. Syst. Evol. Microbiol.">
        <title>Complete genome sequence of Corynebacterium casei LMG S-19264T (=DSM 44701T), isolated from a smear-ripened cheese.</title>
        <authorList>
            <consortium name="US DOE Joint Genome Institute (JGI-PGF)"/>
            <person name="Walter F."/>
            <person name="Albersmeier A."/>
            <person name="Kalinowski J."/>
            <person name="Ruckert C."/>
        </authorList>
    </citation>
    <scope>NUCLEOTIDE SEQUENCE</scope>
    <source>
        <strain evidence="5">JCM 5016</strain>
    </source>
</reference>
<dbReference type="AlphaFoldDB" id="A0A918VD17"/>
<feature type="compositionally biased region" description="Low complexity" evidence="1">
    <location>
        <begin position="32"/>
        <end position="45"/>
    </location>
</feature>
<evidence type="ECO:0000256" key="1">
    <source>
        <dbReference type="SAM" id="MobiDB-lite"/>
    </source>
</evidence>
<evidence type="ECO:0000313" key="5">
    <source>
        <dbReference type="EMBL" id="GGZ88662.1"/>
    </source>
</evidence>
<feature type="region of interest" description="Disordered" evidence="1">
    <location>
        <begin position="32"/>
        <end position="74"/>
    </location>
</feature>
<dbReference type="Proteomes" id="UP000623010">
    <property type="component" value="Unassembled WGS sequence"/>
</dbReference>
<keyword evidence="2" id="KW-0812">Transmembrane</keyword>
<feature type="domain" description="DUF4349" evidence="4">
    <location>
        <begin position="77"/>
        <end position="284"/>
    </location>
</feature>
<dbReference type="Pfam" id="PF14257">
    <property type="entry name" value="DUF4349"/>
    <property type="match status" value="1"/>
</dbReference>
<keyword evidence="6" id="KW-1185">Reference proteome</keyword>
<protein>
    <recommendedName>
        <fullName evidence="4">DUF4349 domain-containing protein</fullName>
    </recommendedName>
</protein>
<dbReference type="InterPro" id="IPR025645">
    <property type="entry name" value="DUF4349"/>
</dbReference>
<evidence type="ECO:0000313" key="6">
    <source>
        <dbReference type="Proteomes" id="UP000623010"/>
    </source>
</evidence>
<feature type="region of interest" description="Disordered" evidence="1">
    <location>
        <begin position="295"/>
        <end position="326"/>
    </location>
</feature>
<feature type="chain" id="PRO_5039233762" description="DUF4349 domain-containing protein" evidence="3">
    <location>
        <begin position="29"/>
        <end position="326"/>
    </location>
</feature>
<organism evidence="5 6">
    <name type="scientific">Streptomyces echinoruber</name>
    <dbReference type="NCBI Taxonomy" id="68898"/>
    <lineage>
        <taxon>Bacteria</taxon>
        <taxon>Bacillati</taxon>
        <taxon>Actinomycetota</taxon>
        <taxon>Actinomycetes</taxon>
        <taxon>Kitasatosporales</taxon>
        <taxon>Streptomycetaceae</taxon>
        <taxon>Streptomyces</taxon>
    </lineage>
</organism>
<dbReference type="EMBL" id="BMWH01000009">
    <property type="protein sequence ID" value="GGZ88662.1"/>
    <property type="molecule type" value="Genomic_DNA"/>
</dbReference>
<feature type="compositionally biased region" description="Low complexity" evidence="1">
    <location>
        <begin position="53"/>
        <end position="73"/>
    </location>
</feature>
<evidence type="ECO:0000256" key="2">
    <source>
        <dbReference type="SAM" id="Phobius"/>
    </source>
</evidence>
<name>A0A918VD17_9ACTN</name>
<feature type="compositionally biased region" description="Pro residues" evidence="1">
    <location>
        <begin position="295"/>
        <end position="313"/>
    </location>
</feature>
<accession>A0A918VD17</accession>
<reference evidence="5" key="2">
    <citation type="submission" date="2020-09" db="EMBL/GenBank/DDBJ databases">
        <authorList>
            <person name="Sun Q."/>
            <person name="Ohkuma M."/>
        </authorList>
    </citation>
    <scope>NUCLEOTIDE SEQUENCE</scope>
    <source>
        <strain evidence="5">JCM 5016</strain>
    </source>
</reference>
<gene>
    <name evidence="5" type="ORF">GCM10010389_28780</name>
</gene>
<feature type="transmembrane region" description="Helical" evidence="2">
    <location>
        <begin position="262"/>
        <end position="285"/>
    </location>
</feature>
<evidence type="ECO:0000259" key="4">
    <source>
        <dbReference type="Pfam" id="PF14257"/>
    </source>
</evidence>
<dbReference type="PROSITE" id="PS51257">
    <property type="entry name" value="PROKAR_LIPOPROTEIN"/>
    <property type="match status" value="1"/>
</dbReference>
<feature type="signal peptide" evidence="3">
    <location>
        <begin position="1"/>
        <end position="28"/>
    </location>
</feature>
<feature type="compositionally biased region" description="Basic and acidic residues" evidence="1">
    <location>
        <begin position="317"/>
        <end position="326"/>
    </location>
</feature>
<keyword evidence="3" id="KW-0732">Signal</keyword>
<comment type="caution">
    <text evidence="5">The sequence shown here is derived from an EMBL/GenBank/DDBJ whole genome shotgun (WGS) entry which is preliminary data.</text>
</comment>
<keyword evidence="2" id="KW-0472">Membrane</keyword>
<sequence length="326" mass="33906">MHRSVRRSARRHVRAAAGLLLAATLALAGCSGADDTGSGSSAGDKAAARDASGRGAADGSASAGGRQAAAARPTADRIIRTASLTVQVEDVPKALRAARAAAEDAGGYVGNETTTRDEEGHERTELVLRVPTERYDAVLTGLAGSGKLIERTAKAQDVTDQVVDVDSRIKSQRASVARVRALMDRATKIGDVVELEGELSRREADLESLLAQQASLKDRTSLATITLSLSETPGARSSGDDEPSFADALAGGWHAFLTMLRWIALVLGAVLPFAALAALLAALWVRVVRPRLPRRPAPAAPATPAAVPGPLPAARPVRAEESGERN</sequence>